<comment type="catalytic activity">
    <reaction evidence="7">
        <text>[glutamine synthetase]-L-tyrosine + ATP = [glutamine synthetase]-O(4)-(5'-adenylyl)-L-tyrosine + diphosphate</text>
        <dbReference type="Rhea" id="RHEA:18589"/>
        <dbReference type="Rhea" id="RHEA-COMP:10660"/>
        <dbReference type="Rhea" id="RHEA-COMP:10661"/>
        <dbReference type="ChEBI" id="CHEBI:30616"/>
        <dbReference type="ChEBI" id="CHEBI:33019"/>
        <dbReference type="ChEBI" id="CHEBI:46858"/>
        <dbReference type="ChEBI" id="CHEBI:83624"/>
        <dbReference type="EC" id="2.7.7.42"/>
    </reaction>
</comment>
<comment type="caution">
    <text evidence="10">The sequence shown here is derived from an EMBL/GenBank/DDBJ whole genome shotgun (WGS) entry which is preliminary data.</text>
</comment>
<evidence type="ECO:0000259" key="8">
    <source>
        <dbReference type="Pfam" id="PF03710"/>
    </source>
</evidence>
<keyword evidence="10" id="KW-0436">Ligase</keyword>
<comment type="similarity">
    <text evidence="7">Belongs to the GlnE family.</text>
</comment>
<evidence type="ECO:0000256" key="2">
    <source>
        <dbReference type="ARBA" id="ARBA00022695"/>
    </source>
</evidence>
<proteinExistence type="inferred from homology"/>
<dbReference type="InterPro" id="IPR023057">
    <property type="entry name" value="GlnE"/>
</dbReference>
<keyword evidence="4 7" id="KW-0067">ATP-binding</keyword>
<dbReference type="NCBIfam" id="NF008292">
    <property type="entry name" value="PRK11072.1"/>
    <property type="match status" value="1"/>
</dbReference>
<dbReference type="HAMAP" id="MF_00802">
    <property type="entry name" value="GlnE"/>
    <property type="match status" value="1"/>
</dbReference>
<dbReference type="GO" id="GO:0000287">
    <property type="term" value="F:magnesium ion binding"/>
    <property type="evidence" value="ECO:0007669"/>
    <property type="project" value="UniProtKB-UniRule"/>
</dbReference>
<dbReference type="RefSeq" id="WP_113888916.1">
    <property type="nucleotide sequence ID" value="NZ_QNRK01000008.1"/>
</dbReference>
<dbReference type="GO" id="GO:0000820">
    <property type="term" value="P:regulation of glutamine family amino acid metabolic process"/>
    <property type="evidence" value="ECO:0007669"/>
    <property type="project" value="UniProtKB-UniRule"/>
</dbReference>
<comment type="cofactor">
    <cofactor evidence="7">
        <name>Mg(2+)</name>
        <dbReference type="ChEBI" id="CHEBI:18420"/>
    </cofactor>
</comment>
<name>A0A366FM19_9HYPH</name>
<keyword evidence="5 7" id="KW-0460">Magnesium</keyword>
<evidence type="ECO:0000256" key="7">
    <source>
        <dbReference type="HAMAP-Rule" id="MF_00802"/>
    </source>
</evidence>
<dbReference type="Gene3D" id="3.30.460.10">
    <property type="entry name" value="Beta Polymerase, domain 2"/>
    <property type="match status" value="2"/>
</dbReference>
<dbReference type="InterPro" id="IPR005190">
    <property type="entry name" value="GlnE_rpt_dom"/>
</dbReference>
<evidence type="ECO:0000256" key="5">
    <source>
        <dbReference type="ARBA" id="ARBA00022842"/>
    </source>
</evidence>
<keyword evidence="1 7" id="KW-0808">Transferase</keyword>
<evidence type="ECO:0000313" key="10">
    <source>
        <dbReference type="EMBL" id="RBP15621.1"/>
    </source>
</evidence>
<dbReference type="Gene3D" id="1.20.120.330">
    <property type="entry name" value="Nucleotidyltransferases domain 2"/>
    <property type="match status" value="2"/>
</dbReference>
<dbReference type="GO" id="GO:0005524">
    <property type="term" value="F:ATP binding"/>
    <property type="evidence" value="ECO:0007669"/>
    <property type="project" value="UniProtKB-UniRule"/>
</dbReference>
<keyword evidence="11" id="KW-1185">Reference proteome</keyword>
<dbReference type="GO" id="GO:0047388">
    <property type="term" value="F:[glutamine synthetase]-adenylyl-L-tyrosine phosphorylase activity"/>
    <property type="evidence" value="ECO:0007669"/>
    <property type="project" value="UniProtKB-EC"/>
</dbReference>
<dbReference type="Pfam" id="PF03710">
    <property type="entry name" value="GlnE"/>
    <property type="match status" value="2"/>
</dbReference>
<evidence type="ECO:0000256" key="6">
    <source>
        <dbReference type="ARBA" id="ARBA00023268"/>
    </source>
</evidence>
<dbReference type="Pfam" id="PF08335">
    <property type="entry name" value="GlnD_UR_UTase"/>
    <property type="match status" value="2"/>
</dbReference>
<organism evidence="10 11">
    <name type="scientific">Roseiarcus fermentans</name>
    <dbReference type="NCBI Taxonomy" id="1473586"/>
    <lineage>
        <taxon>Bacteria</taxon>
        <taxon>Pseudomonadati</taxon>
        <taxon>Pseudomonadota</taxon>
        <taxon>Alphaproteobacteria</taxon>
        <taxon>Hyphomicrobiales</taxon>
        <taxon>Roseiarcaceae</taxon>
        <taxon>Roseiarcus</taxon>
    </lineage>
</organism>
<evidence type="ECO:0000256" key="1">
    <source>
        <dbReference type="ARBA" id="ARBA00022679"/>
    </source>
</evidence>
<feature type="region of interest" description="Adenylyl removase" evidence="7">
    <location>
        <begin position="1"/>
        <end position="459"/>
    </location>
</feature>
<feature type="domain" description="Glutamate-ammonia ligase adenylyltransferase repeated" evidence="8">
    <location>
        <begin position="569"/>
        <end position="813"/>
    </location>
</feature>
<dbReference type="PANTHER" id="PTHR30621">
    <property type="entry name" value="GLUTAMINE SYNTHETASE ADENYLYLTRANSFERASE"/>
    <property type="match status" value="1"/>
</dbReference>
<keyword evidence="6 7" id="KW-0511">Multifunctional enzyme</keyword>
<keyword evidence="2 7" id="KW-0548">Nucleotidyltransferase</keyword>
<evidence type="ECO:0000313" key="11">
    <source>
        <dbReference type="Proteomes" id="UP000253529"/>
    </source>
</evidence>
<feature type="domain" description="Glutamate-ammonia ligase adenylyltransferase repeated" evidence="8">
    <location>
        <begin position="55"/>
        <end position="292"/>
    </location>
</feature>
<dbReference type="OrthoDB" id="9759366at2"/>
<dbReference type="SUPFAM" id="SSF81301">
    <property type="entry name" value="Nucleotidyltransferase"/>
    <property type="match status" value="2"/>
</dbReference>
<comment type="catalytic activity">
    <reaction evidence="7">
        <text>[glutamine synthetase]-O(4)-(5'-adenylyl)-L-tyrosine + phosphate = [glutamine synthetase]-L-tyrosine + ADP</text>
        <dbReference type="Rhea" id="RHEA:43716"/>
        <dbReference type="Rhea" id="RHEA-COMP:10660"/>
        <dbReference type="Rhea" id="RHEA-COMP:10661"/>
        <dbReference type="ChEBI" id="CHEBI:43474"/>
        <dbReference type="ChEBI" id="CHEBI:46858"/>
        <dbReference type="ChEBI" id="CHEBI:83624"/>
        <dbReference type="ChEBI" id="CHEBI:456216"/>
        <dbReference type="EC" id="2.7.7.89"/>
    </reaction>
</comment>
<dbReference type="EMBL" id="QNRK01000008">
    <property type="protein sequence ID" value="RBP15621.1"/>
    <property type="molecule type" value="Genomic_DNA"/>
</dbReference>
<accession>A0A366FM19</accession>
<feature type="region of interest" description="Adenylyl transferase" evidence="7">
    <location>
        <begin position="465"/>
        <end position="974"/>
    </location>
</feature>
<sequence>MNRSLGERLVTAPRLSAPAAARRKLEALVGAPEGRDLAPLVAEGKARDLLLGLADHSPYLWALAGEDPARLARLLSHSPERALDALVAGLSRRMNDEAEAMRALRLAKRESALLIALADIGGVWDVVETTEALTRFADAAVGAALAFLVRQNALAGRLALDPEAPDLQAACGLTVLALGKHGARELNYSSDIDLIVLYDAASAAIPPGAEPAPLYVRITQALARLLQERTSDGYVLRVDLRLRPDPASTPVALSTLSAYAYYETLGQNWERAAMIKARPAAGDLELGDRFLADLSPFVWRKYFDYAAIADIHAMKRQIHAVRGHERVVVAGHDVKLGRGGIREVEFFVQTQQLIFGGRRPRMRGRRTLDMLKELYAEKWVTAEAVSDLTEAYGFLRTVEHRLQMVADEQTQRLPFERADLARFARFCGYGRLESFARDLTFHLTRVETHYARLFEDAPALSVASGSLVFTGVTDDPATLATLRRLGFQHPEAAAETIRGWHFGRRAGVRSPRAREVLTELTPALLEAFAGSGDPAAALAAFDAAMAHMTASVELLSILRSNERLRELFGDVLGSAPRLAEVIASRPHVLDAAIDPDRTIDFEDSFREEATRLRAETYVGQARNFEDALDRARDFAAEEMFLIGLNLLSGRLDPDRAGQAYSALAAAMVGALLKRVAADFAQDHGVIAGGRVAVLAMGKLGSREMTAASDLDLILIYDFPETAGESDGARPLGPGVYYARFTQRLLAALTAKTRRGALYEVDMRLRPSGRKGPLATQFSAFARYQRDEAETWEHMALTRARIVAGEASLAAEATKAIRATLTRRRDPGEVAREVTTMRALIAREKGESDPWDLKLVKGGLMDIEFVAQYLALAFGHDRPDILDVSTRAAIDKAGRAKLLDSRHVETLLEAHRLYTDATQFMRLAISGPFDPKTAASGVKRRIAASSGFPDFEAFIAALDERRRKVRETYEAVLKG</sequence>
<dbReference type="AlphaFoldDB" id="A0A366FM19"/>
<dbReference type="GO" id="GO:0008882">
    <property type="term" value="F:[glutamate-ammonia-ligase] adenylyltransferase activity"/>
    <property type="evidence" value="ECO:0007669"/>
    <property type="project" value="UniProtKB-UniRule"/>
</dbReference>
<comment type="function">
    <text evidence="7">Involved in the regulation of glutamine synthetase GlnA, a key enzyme in the process to assimilate ammonia. When cellular nitrogen levels are high, the C-terminal adenylyl transferase (AT) inactivates GlnA by covalent transfer of an adenylyl group from ATP to specific tyrosine residue of GlnA, thus reducing its activity. Conversely, when nitrogen levels are low, the N-terminal adenylyl removase (AR) activates GlnA by removing the adenylyl group by phosphorolysis, increasing its activity. The regulatory region of GlnE binds the signal transduction protein PII (GlnB) which indicates the nitrogen status of the cell.</text>
</comment>
<dbReference type="Proteomes" id="UP000253529">
    <property type="component" value="Unassembled WGS sequence"/>
</dbReference>
<dbReference type="InterPro" id="IPR013546">
    <property type="entry name" value="PII_UdlTrfase/GS_AdlTrfase"/>
</dbReference>
<dbReference type="EC" id="2.7.7.42" evidence="7"/>
<gene>
    <name evidence="7" type="primary">glnE</name>
    <name evidence="10" type="ORF">DFR50_108178</name>
</gene>
<dbReference type="EC" id="2.7.7.89" evidence="7"/>
<feature type="domain" description="PII-uridylyltransferase/Glutamine-synthetase adenylyltransferase" evidence="9">
    <location>
        <begin position="314"/>
        <end position="454"/>
    </location>
</feature>
<dbReference type="Gene3D" id="1.20.120.1510">
    <property type="match status" value="1"/>
</dbReference>
<dbReference type="CDD" id="cd05401">
    <property type="entry name" value="NT_GlnE_GlnD_like"/>
    <property type="match status" value="2"/>
</dbReference>
<dbReference type="GO" id="GO:0005829">
    <property type="term" value="C:cytosol"/>
    <property type="evidence" value="ECO:0007669"/>
    <property type="project" value="TreeGrafter"/>
</dbReference>
<dbReference type="SUPFAM" id="SSF81593">
    <property type="entry name" value="Nucleotidyltransferase substrate binding subunit/domain"/>
    <property type="match status" value="2"/>
</dbReference>
<dbReference type="InterPro" id="IPR043519">
    <property type="entry name" value="NT_sf"/>
</dbReference>
<protein>
    <recommendedName>
        <fullName evidence="7">Bifunctional glutamine synthetase adenylyltransferase/adenylyl-removing enzyme</fullName>
    </recommendedName>
    <alternativeName>
        <fullName evidence="7">ATP:glutamine synthetase adenylyltransferase</fullName>
    </alternativeName>
    <alternativeName>
        <fullName evidence="7">ATase</fullName>
    </alternativeName>
    <domain>
        <recommendedName>
            <fullName evidence="7">Glutamine synthetase adenylyl-L-tyrosine phosphorylase</fullName>
            <ecNumber evidence="7">2.7.7.89</ecNumber>
        </recommendedName>
        <alternativeName>
            <fullName evidence="7">Adenylyl removase</fullName>
            <shortName evidence="7">AR</shortName>
            <shortName evidence="7">AT-N</shortName>
        </alternativeName>
    </domain>
    <domain>
        <recommendedName>
            <fullName evidence="7">Glutamine synthetase adenylyl transferase</fullName>
            <ecNumber evidence="7">2.7.7.42</ecNumber>
        </recommendedName>
        <alternativeName>
            <fullName evidence="7">Adenylyl transferase</fullName>
            <shortName evidence="7">AT</shortName>
            <shortName evidence="7">AT-C</shortName>
        </alternativeName>
    </domain>
</protein>
<dbReference type="PANTHER" id="PTHR30621:SF0">
    <property type="entry name" value="BIFUNCTIONAL GLUTAMINE SYNTHETASE ADENYLYLTRANSFERASE_ADENYLYL-REMOVING ENZYME"/>
    <property type="match status" value="1"/>
</dbReference>
<feature type="domain" description="PII-uridylyltransferase/Glutamine-synthetase adenylyltransferase" evidence="9">
    <location>
        <begin position="839"/>
        <end position="971"/>
    </location>
</feature>
<dbReference type="NCBIfam" id="NF010706">
    <property type="entry name" value="PRK14108.1"/>
    <property type="match status" value="1"/>
</dbReference>
<reference evidence="10 11" key="1">
    <citation type="submission" date="2018-06" db="EMBL/GenBank/DDBJ databases">
        <title>Genomic Encyclopedia of Type Strains, Phase IV (KMG-IV): sequencing the most valuable type-strain genomes for metagenomic binning, comparative biology and taxonomic classification.</title>
        <authorList>
            <person name="Goeker M."/>
        </authorList>
    </citation>
    <scope>NUCLEOTIDE SEQUENCE [LARGE SCALE GENOMIC DNA]</scope>
    <source>
        <strain evidence="10 11">DSM 24875</strain>
    </source>
</reference>
<keyword evidence="3 7" id="KW-0547">Nucleotide-binding</keyword>
<evidence type="ECO:0000259" key="9">
    <source>
        <dbReference type="Pfam" id="PF08335"/>
    </source>
</evidence>
<evidence type="ECO:0000256" key="3">
    <source>
        <dbReference type="ARBA" id="ARBA00022741"/>
    </source>
</evidence>
<evidence type="ECO:0000256" key="4">
    <source>
        <dbReference type="ARBA" id="ARBA00022840"/>
    </source>
</evidence>
<dbReference type="GO" id="GO:0016874">
    <property type="term" value="F:ligase activity"/>
    <property type="evidence" value="ECO:0007669"/>
    <property type="project" value="UniProtKB-KW"/>
</dbReference>